<comment type="pathway">
    <text evidence="2 12">Amino-acid biosynthesis; L-lysine biosynthesis via DAP pathway; (S)-tetrahydrodipicolinate from L-aspartate: step 3/4.</text>
</comment>
<feature type="active site" description="Schiff-base intermediate with substrate" evidence="12 14">
    <location>
        <position position="164"/>
    </location>
</feature>
<evidence type="ECO:0000256" key="4">
    <source>
        <dbReference type="ARBA" id="ARBA00012086"/>
    </source>
</evidence>
<feature type="binding site" evidence="12 15">
    <location>
        <position position="206"/>
    </location>
    <ligand>
        <name>pyruvate</name>
        <dbReference type="ChEBI" id="CHEBI:15361"/>
    </ligand>
</feature>
<evidence type="ECO:0000313" key="17">
    <source>
        <dbReference type="EMBL" id="PIQ88663.1"/>
    </source>
</evidence>
<comment type="catalytic activity">
    <reaction evidence="11 12">
        <text>L-aspartate 4-semialdehyde + pyruvate = (2S,4S)-4-hydroxy-2,3,4,5-tetrahydrodipicolinate + H2O + H(+)</text>
        <dbReference type="Rhea" id="RHEA:34171"/>
        <dbReference type="ChEBI" id="CHEBI:15361"/>
        <dbReference type="ChEBI" id="CHEBI:15377"/>
        <dbReference type="ChEBI" id="CHEBI:15378"/>
        <dbReference type="ChEBI" id="CHEBI:67139"/>
        <dbReference type="ChEBI" id="CHEBI:537519"/>
        <dbReference type="EC" id="4.3.3.7"/>
    </reaction>
</comment>
<comment type="caution">
    <text evidence="17">The sequence shown here is derived from an EMBL/GenBank/DDBJ whole genome shotgun (WGS) entry which is preliminary data.</text>
</comment>
<evidence type="ECO:0000256" key="12">
    <source>
        <dbReference type="HAMAP-Rule" id="MF_00418"/>
    </source>
</evidence>
<dbReference type="GO" id="GO:0019877">
    <property type="term" value="P:diaminopimelate biosynthetic process"/>
    <property type="evidence" value="ECO:0007669"/>
    <property type="project" value="UniProtKB-UniRule"/>
</dbReference>
<feature type="site" description="L-lysine inhibitor binding" evidence="16">
    <location>
        <position position="81"/>
    </location>
</feature>
<dbReference type="Proteomes" id="UP000229641">
    <property type="component" value="Unassembled WGS sequence"/>
</dbReference>
<dbReference type="PROSITE" id="PS00665">
    <property type="entry name" value="DHDPS_1"/>
    <property type="match status" value="1"/>
</dbReference>
<comment type="subunit">
    <text evidence="12">Homotetramer; dimer of dimers.</text>
</comment>
<accession>A0A2H0LW62</accession>
<proteinExistence type="inferred from homology"/>
<evidence type="ECO:0000256" key="13">
    <source>
        <dbReference type="PIRNR" id="PIRNR001365"/>
    </source>
</evidence>
<feature type="site" description="Part of a proton relay during catalysis" evidence="12 16">
    <location>
        <position position="45"/>
    </location>
</feature>
<evidence type="ECO:0000256" key="10">
    <source>
        <dbReference type="ARBA" id="ARBA00023270"/>
    </source>
</evidence>
<keyword evidence="6 12" id="KW-0028">Amino-acid biosynthesis</keyword>
<dbReference type="PANTHER" id="PTHR12128">
    <property type="entry name" value="DIHYDRODIPICOLINATE SYNTHASE"/>
    <property type="match status" value="1"/>
</dbReference>
<dbReference type="SMART" id="SM01130">
    <property type="entry name" value="DHDPS"/>
    <property type="match status" value="1"/>
</dbReference>
<feature type="binding site" evidence="12 15">
    <location>
        <position position="46"/>
    </location>
    <ligand>
        <name>pyruvate</name>
        <dbReference type="ChEBI" id="CHEBI:15361"/>
    </ligand>
</feature>
<dbReference type="PANTHER" id="PTHR12128:SF66">
    <property type="entry name" value="4-HYDROXY-2-OXOGLUTARATE ALDOLASE, MITOCHONDRIAL"/>
    <property type="match status" value="1"/>
</dbReference>
<dbReference type="InterPro" id="IPR013785">
    <property type="entry name" value="Aldolase_TIM"/>
</dbReference>
<feature type="site" description="L-lysine inhibitor binding" evidence="16">
    <location>
        <position position="85"/>
    </location>
</feature>
<dbReference type="GO" id="GO:0008840">
    <property type="term" value="F:4-hydroxy-tetrahydrodipicolinate synthase activity"/>
    <property type="evidence" value="ECO:0007669"/>
    <property type="project" value="UniProtKB-UniRule"/>
</dbReference>
<dbReference type="GO" id="GO:0009089">
    <property type="term" value="P:lysine biosynthetic process via diaminopimelate"/>
    <property type="evidence" value="ECO:0007669"/>
    <property type="project" value="UniProtKB-UniRule"/>
</dbReference>
<evidence type="ECO:0000256" key="15">
    <source>
        <dbReference type="PIRSR" id="PIRSR001365-2"/>
    </source>
</evidence>
<feature type="active site" description="Proton donor/acceptor" evidence="12 14">
    <location>
        <position position="135"/>
    </location>
</feature>
<dbReference type="NCBIfam" id="TIGR00674">
    <property type="entry name" value="dapA"/>
    <property type="match status" value="1"/>
</dbReference>
<comment type="function">
    <text evidence="1 12">Catalyzes the condensation of (S)-aspartate-beta-semialdehyde [(S)-ASA] and pyruvate to 4-hydroxy-tetrahydrodipicolinate (HTPA).</text>
</comment>
<evidence type="ECO:0000256" key="6">
    <source>
        <dbReference type="ARBA" id="ARBA00022605"/>
    </source>
</evidence>
<keyword evidence="5 12" id="KW-0963">Cytoplasm</keyword>
<dbReference type="InterPro" id="IPR020624">
    <property type="entry name" value="Schiff_base-form_aldolases_CS"/>
</dbReference>
<sequence>MLKGSIVALVTPFTDGAKKIDEECLKELVDFHIKGGTDAILTSGTTGESATLDYAEHERVTEICVRHANGRIPVIAGTGSNSTSEAIMLTQHAKKAGAAAALLVSPYYNKPTQKGLYLHFKAIADSVGDFPIILYNIASRTGINIEPETTSKLAENCKNIVAVKEASGNLDQMSRTIGICPKDFILLSGDDSLTLPILSIGGTGVISVVANIIPKEVKAMISAFEKNDIKKAQALHQKMLPLIKAMFIETNPIPVKTAMGLMKMCSPDLRLPMCEMGAENLKKLKRVLKDYRLIK</sequence>
<dbReference type="InterPro" id="IPR005263">
    <property type="entry name" value="DapA"/>
</dbReference>
<gene>
    <name evidence="12" type="primary">dapA</name>
    <name evidence="17" type="ORF">COV72_06965</name>
</gene>
<dbReference type="Pfam" id="PF00701">
    <property type="entry name" value="DHDPS"/>
    <property type="match status" value="1"/>
</dbReference>
<name>A0A2H0LW62_9BACT</name>
<evidence type="ECO:0000256" key="8">
    <source>
        <dbReference type="ARBA" id="ARBA00023154"/>
    </source>
</evidence>
<evidence type="ECO:0000256" key="3">
    <source>
        <dbReference type="ARBA" id="ARBA00007592"/>
    </source>
</evidence>
<dbReference type="AlphaFoldDB" id="A0A2H0LW62"/>
<feature type="site" description="Part of a proton relay during catalysis" evidence="12 16">
    <location>
        <position position="108"/>
    </location>
</feature>
<evidence type="ECO:0000256" key="9">
    <source>
        <dbReference type="ARBA" id="ARBA00023239"/>
    </source>
</evidence>
<comment type="caution">
    <text evidence="12">Was originally thought to be a dihydrodipicolinate synthase (DHDPS), catalyzing the condensation of (S)-aspartate-beta-semialdehyde [(S)-ASA] and pyruvate to dihydrodipicolinate (DHDP). However, it was shown in E.coli that the product of the enzymatic reaction is not dihydrodipicolinate but in fact (4S)-4-hydroxy-2,3,4,5-tetrahydro-(2S)-dipicolinic acid (HTPA), and that the consecutive dehydration reaction leading to DHDP is not spontaneous but catalyzed by DapB.</text>
</comment>
<evidence type="ECO:0000313" key="18">
    <source>
        <dbReference type="Proteomes" id="UP000229641"/>
    </source>
</evidence>
<comment type="subcellular location">
    <subcellularLocation>
        <location evidence="12">Cytoplasm</location>
    </subcellularLocation>
</comment>
<evidence type="ECO:0000256" key="1">
    <source>
        <dbReference type="ARBA" id="ARBA00003294"/>
    </source>
</evidence>
<evidence type="ECO:0000256" key="7">
    <source>
        <dbReference type="ARBA" id="ARBA00022915"/>
    </source>
</evidence>
<dbReference type="EC" id="4.3.3.7" evidence="4 12"/>
<protein>
    <recommendedName>
        <fullName evidence="4 12">4-hydroxy-tetrahydrodipicolinate synthase</fullName>
        <shortName evidence="12">HTPA synthase</shortName>
        <ecNumber evidence="4 12">4.3.3.7</ecNumber>
    </recommendedName>
</protein>
<organism evidence="17 18">
    <name type="scientific">Candidatus Ghiorseimicrobium undicola</name>
    <dbReference type="NCBI Taxonomy" id="1974746"/>
    <lineage>
        <taxon>Bacteria</taxon>
        <taxon>Pseudomonadati</taxon>
        <taxon>Candidatus Omnitrophota</taxon>
        <taxon>Candidatus Ghiorseimicrobium</taxon>
    </lineage>
</organism>
<evidence type="ECO:0000256" key="5">
    <source>
        <dbReference type="ARBA" id="ARBA00022490"/>
    </source>
</evidence>
<dbReference type="PIRSF" id="PIRSF001365">
    <property type="entry name" value="DHDPS"/>
    <property type="match status" value="1"/>
</dbReference>
<keyword evidence="10 12" id="KW-0704">Schiff base</keyword>
<dbReference type="InterPro" id="IPR002220">
    <property type="entry name" value="DapA-like"/>
</dbReference>
<keyword evidence="7 12" id="KW-0220">Diaminopimelate biosynthesis</keyword>
<dbReference type="EMBL" id="PCWA01000092">
    <property type="protein sequence ID" value="PIQ88663.1"/>
    <property type="molecule type" value="Genomic_DNA"/>
</dbReference>
<dbReference type="Gene3D" id="3.20.20.70">
    <property type="entry name" value="Aldolase class I"/>
    <property type="match status" value="1"/>
</dbReference>
<feature type="site" description="Part of a proton relay during catalysis" evidence="16">
    <location>
        <position position="107"/>
    </location>
</feature>
<dbReference type="GO" id="GO:0005829">
    <property type="term" value="C:cytosol"/>
    <property type="evidence" value="ECO:0007669"/>
    <property type="project" value="TreeGrafter"/>
</dbReference>
<evidence type="ECO:0000256" key="2">
    <source>
        <dbReference type="ARBA" id="ARBA00005120"/>
    </source>
</evidence>
<keyword evidence="8 12" id="KW-0457">Lysine biosynthesis</keyword>
<dbReference type="HAMAP" id="MF_00418">
    <property type="entry name" value="DapA"/>
    <property type="match status" value="1"/>
</dbReference>
<evidence type="ECO:0000256" key="11">
    <source>
        <dbReference type="ARBA" id="ARBA00047836"/>
    </source>
</evidence>
<keyword evidence="9 12" id="KW-0456">Lyase</keyword>
<dbReference type="SUPFAM" id="SSF51569">
    <property type="entry name" value="Aldolase"/>
    <property type="match status" value="1"/>
</dbReference>
<comment type="similarity">
    <text evidence="3 12 13">Belongs to the DapA family.</text>
</comment>
<reference evidence="17 18" key="1">
    <citation type="submission" date="2017-09" db="EMBL/GenBank/DDBJ databases">
        <title>Depth-based differentiation of microbial function through sediment-hosted aquifers and enrichment of novel symbionts in the deep terrestrial subsurface.</title>
        <authorList>
            <person name="Probst A.J."/>
            <person name="Ladd B."/>
            <person name="Jarett J.K."/>
            <person name="Geller-Mcgrath D.E."/>
            <person name="Sieber C.M."/>
            <person name="Emerson J.B."/>
            <person name="Anantharaman K."/>
            <person name="Thomas B.C."/>
            <person name="Malmstrom R."/>
            <person name="Stieglmeier M."/>
            <person name="Klingl A."/>
            <person name="Woyke T."/>
            <person name="Ryan C.M."/>
            <person name="Banfield J.F."/>
        </authorList>
    </citation>
    <scope>NUCLEOTIDE SEQUENCE [LARGE SCALE GENOMIC DNA]</scope>
    <source>
        <strain evidence="17">CG11_big_fil_rev_8_21_14_0_20_42_13</strain>
    </source>
</reference>
<evidence type="ECO:0000256" key="16">
    <source>
        <dbReference type="PIRSR" id="PIRSR001365-3"/>
    </source>
</evidence>
<feature type="site" description="L-lysine inhibitor binding; via carbonyl oxygen" evidence="16">
    <location>
        <position position="50"/>
    </location>
</feature>
<dbReference type="UniPathway" id="UPA00034">
    <property type="reaction ID" value="UER00017"/>
</dbReference>
<evidence type="ECO:0000256" key="14">
    <source>
        <dbReference type="PIRSR" id="PIRSR001365-1"/>
    </source>
</evidence>
<dbReference type="PRINTS" id="PR00146">
    <property type="entry name" value="DHPICSNTHASE"/>
</dbReference>
<dbReference type="CDD" id="cd00950">
    <property type="entry name" value="DHDPS"/>
    <property type="match status" value="1"/>
</dbReference>